<evidence type="ECO:0000313" key="2">
    <source>
        <dbReference type="EMBL" id="KAF4308950.1"/>
    </source>
</evidence>
<proteinExistence type="predicted"/>
<dbReference type="OrthoDB" id="4156665at2759"/>
<sequence>MQSPDSHSEKSGAFAKKLKHLRLKIMPIYPLPGGPPHSAFPQTLLEFHLLSEGQLDDLAAYYSQSTLNEWTEHYPSMMGWDAEFFADPALSNEARAKIKLRKFGKFIGLRGCETPIQETELRIKLAEARIQRSIELAKQEQQAYEKGTLRWFGV</sequence>
<keyword evidence="3" id="KW-1185">Reference proteome</keyword>
<feature type="coiled-coil region" evidence="1">
    <location>
        <begin position="116"/>
        <end position="143"/>
    </location>
</feature>
<organism evidence="2 3">
    <name type="scientific">Botryosphaeria dothidea</name>
    <dbReference type="NCBI Taxonomy" id="55169"/>
    <lineage>
        <taxon>Eukaryota</taxon>
        <taxon>Fungi</taxon>
        <taxon>Dikarya</taxon>
        <taxon>Ascomycota</taxon>
        <taxon>Pezizomycotina</taxon>
        <taxon>Dothideomycetes</taxon>
        <taxon>Dothideomycetes incertae sedis</taxon>
        <taxon>Botryosphaeriales</taxon>
        <taxon>Botryosphaeriaceae</taxon>
        <taxon>Botryosphaeria</taxon>
    </lineage>
</organism>
<dbReference type="EMBL" id="WWBZ02000016">
    <property type="protein sequence ID" value="KAF4308950.1"/>
    <property type="molecule type" value="Genomic_DNA"/>
</dbReference>
<evidence type="ECO:0000256" key="1">
    <source>
        <dbReference type="SAM" id="Coils"/>
    </source>
</evidence>
<dbReference type="Proteomes" id="UP000572817">
    <property type="component" value="Unassembled WGS sequence"/>
</dbReference>
<dbReference type="AlphaFoldDB" id="A0A8H4N4Q2"/>
<name>A0A8H4N4Q2_9PEZI</name>
<evidence type="ECO:0000313" key="3">
    <source>
        <dbReference type="Proteomes" id="UP000572817"/>
    </source>
</evidence>
<protein>
    <submittedName>
        <fullName evidence="2">Uncharacterized protein</fullName>
    </submittedName>
</protein>
<comment type="caution">
    <text evidence="2">The sequence shown here is derived from an EMBL/GenBank/DDBJ whole genome shotgun (WGS) entry which is preliminary data.</text>
</comment>
<accession>A0A8H4N4Q2</accession>
<gene>
    <name evidence="2" type="ORF">GTA08_BOTSDO02398</name>
</gene>
<keyword evidence="1" id="KW-0175">Coiled coil</keyword>
<reference evidence="2" key="1">
    <citation type="submission" date="2020-04" db="EMBL/GenBank/DDBJ databases">
        <title>Genome Assembly and Annotation of Botryosphaeria dothidea sdau 11-99, a Latent Pathogen of Apple Fruit Ring Rot in China.</title>
        <authorList>
            <person name="Yu C."/>
            <person name="Diao Y."/>
            <person name="Lu Q."/>
            <person name="Zhao J."/>
            <person name="Cui S."/>
            <person name="Peng C."/>
            <person name="He B."/>
            <person name="Liu H."/>
        </authorList>
    </citation>
    <scope>NUCLEOTIDE SEQUENCE [LARGE SCALE GENOMIC DNA]</scope>
    <source>
        <strain evidence="2">Sdau11-99</strain>
    </source>
</reference>